<keyword evidence="1" id="KW-0175">Coiled coil</keyword>
<accession>C7NT09</accession>
<dbReference type="GO" id="GO:0004519">
    <property type="term" value="F:endonuclease activity"/>
    <property type="evidence" value="ECO:0007669"/>
    <property type="project" value="UniProtKB-KW"/>
</dbReference>
<dbReference type="AlphaFoldDB" id="C7NT09"/>
<keyword evidence="4" id="KW-1185">Reference proteome</keyword>
<name>C7NT09_HALUD</name>
<dbReference type="eggNOG" id="arCOG03235">
    <property type="taxonomic scope" value="Archaea"/>
</dbReference>
<dbReference type="InterPro" id="IPR041685">
    <property type="entry name" value="AAA_GajA/Old/RecF-like"/>
</dbReference>
<evidence type="ECO:0000256" key="1">
    <source>
        <dbReference type="SAM" id="Coils"/>
    </source>
</evidence>
<dbReference type="Pfam" id="PF13175">
    <property type="entry name" value="AAA_15"/>
    <property type="match status" value="1"/>
</dbReference>
<dbReference type="STRING" id="519442.Huta_1915"/>
<dbReference type="PANTHER" id="PTHR43581:SF4">
    <property type="entry name" value="ATP_GTP PHOSPHATASE"/>
    <property type="match status" value="1"/>
</dbReference>
<dbReference type="SUPFAM" id="SSF52540">
    <property type="entry name" value="P-loop containing nucleoside triphosphate hydrolases"/>
    <property type="match status" value="1"/>
</dbReference>
<reference evidence="3 4" key="1">
    <citation type="journal article" date="2009" name="Stand. Genomic Sci.">
        <title>Complete genome sequence of Halorhabdus utahensis type strain (AX-2).</title>
        <authorList>
            <person name="Anderson I."/>
            <person name="Tindall B.J."/>
            <person name="Pomrenke H."/>
            <person name="Goker M."/>
            <person name="Lapidus A."/>
            <person name="Nolan M."/>
            <person name="Copeland A."/>
            <person name="Glavina Del Rio T."/>
            <person name="Chen F."/>
            <person name="Tice H."/>
            <person name="Cheng J.F."/>
            <person name="Lucas S."/>
            <person name="Chertkov O."/>
            <person name="Bruce D."/>
            <person name="Brettin T."/>
            <person name="Detter J.C."/>
            <person name="Han C."/>
            <person name="Goodwin L."/>
            <person name="Land M."/>
            <person name="Hauser L."/>
            <person name="Chang Y.J."/>
            <person name="Jeffries C.D."/>
            <person name="Pitluck S."/>
            <person name="Pati A."/>
            <person name="Mavromatis K."/>
            <person name="Ivanova N."/>
            <person name="Ovchinnikova G."/>
            <person name="Chen A."/>
            <person name="Palaniappan K."/>
            <person name="Chain P."/>
            <person name="Rohde M."/>
            <person name="Bristow J."/>
            <person name="Eisen J.A."/>
            <person name="Markowitz V."/>
            <person name="Hugenholtz P."/>
            <person name="Kyrpides N.C."/>
            <person name="Klenk H.P."/>
        </authorList>
    </citation>
    <scope>NUCLEOTIDE SEQUENCE [LARGE SCALE GENOMIC DNA]</scope>
    <source>
        <strain evidence="4">DSM 12940 / JCM 11049 / AX-2</strain>
    </source>
</reference>
<keyword evidence="3" id="KW-0378">Hydrolase</keyword>
<dbReference type="InterPro" id="IPR051396">
    <property type="entry name" value="Bact_Antivir_Def_Nuclease"/>
</dbReference>
<proteinExistence type="predicted"/>
<feature type="domain" description="Endonuclease GajA/Old nuclease/RecF-like AAA" evidence="2">
    <location>
        <begin position="1"/>
        <end position="315"/>
    </location>
</feature>
<protein>
    <submittedName>
        <fullName evidence="3">ATP-dependent endonuclease of the OLD family-like protein</fullName>
    </submittedName>
</protein>
<dbReference type="Gene3D" id="3.40.50.300">
    <property type="entry name" value="P-loop containing nucleotide triphosphate hydrolases"/>
    <property type="match status" value="1"/>
</dbReference>
<sequence length="529" mass="59407">MRISSFSVRNYKAIKEQTLEFGEYNIIIGKNDVGKSSVLEAIDLLLKFDTPDKSDFHMLDESNTIILCCEFEEISDTLKEMLTDDYLDGDNLSITARYTSSSGRTPDGLYINGEEIESGAIQIDEEELSKSDSREYIKEQLSETVTVLAERDHESETSLTQGSWLTRVMSPVFSSDNLNEQKQKIRSELEDELEEIKASLNEVLSDQHSHINDVQIELGDIDLSKAVSPKIEVRDDNVDEWMPLSERGSGVGNQFILSMMKSYADSELDDGYYVLYEEPENSLHPSAVREMDQALREIASQGNQVIITTHSQSLIDTHENGSLIVASNDDGEAEFKHVKDDGFEAIEAIGAKNSDILQSDYVLYTEGASDAAVIEVICQHEFDDWDGINVTVQPAGGGNLRHQLENMKHINRNSGILIDSDRTSEGGELGDQSALLVDEADRIDLDRWVLERREIENYFHADAIEDVLEVSESINIGHYDEAEDILEDYNYDDGKVQNARDIAQVMYEIGVDDEFSDLKSIVEEAFDGV</sequence>
<dbReference type="Proteomes" id="UP000002071">
    <property type="component" value="Chromosome"/>
</dbReference>
<evidence type="ECO:0000313" key="3">
    <source>
        <dbReference type="EMBL" id="ACV12084.1"/>
    </source>
</evidence>
<evidence type="ECO:0000259" key="2">
    <source>
        <dbReference type="Pfam" id="PF13175"/>
    </source>
</evidence>
<dbReference type="InterPro" id="IPR027417">
    <property type="entry name" value="P-loop_NTPase"/>
</dbReference>
<dbReference type="KEGG" id="hut:Huta_1915"/>
<dbReference type="HOGENOM" id="CLU_029682_2_0_2"/>
<dbReference type="PANTHER" id="PTHR43581">
    <property type="entry name" value="ATP/GTP PHOSPHATASE"/>
    <property type="match status" value="1"/>
</dbReference>
<dbReference type="EMBL" id="CP001687">
    <property type="protein sequence ID" value="ACV12084.1"/>
    <property type="molecule type" value="Genomic_DNA"/>
</dbReference>
<keyword evidence="3" id="KW-0255">Endonuclease</keyword>
<gene>
    <name evidence="3" type="ordered locus">Huta_1915</name>
</gene>
<feature type="coiled-coil region" evidence="1">
    <location>
        <begin position="175"/>
        <end position="206"/>
    </location>
</feature>
<dbReference type="CDD" id="cd00267">
    <property type="entry name" value="ABC_ATPase"/>
    <property type="match status" value="1"/>
</dbReference>
<keyword evidence="3" id="KW-0540">Nuclease</keyword>
<evidence type="ECO:0000313" key="4">
    <source>
        <dbReference type="Proteomes" id="UP000002071"/>
    </source>
</evidence>
<organism evidence="3 4">
    <name type="scientific">Halorhabdus utahensis (strain DSM 12940 / JCM 11049 / AX-2)</name>
    <dbReference type="NCBI Taxonomy" id="519442"/>
    <lineage>
        <taxon>Archaea</taxon>
        <taxon>Methanobacteriati</taxon>
        <taxon>Methanobacteriota</taxon>
        <taxon>Stenosarchaea group</taxon>
        <taxon>Halobacteria</taxon>
        <taxon>Halobacteriales</taxon>
        <taxon>Haloarculaceae</taxon>
        <taxon>Halorhabdus</taxon>
    </lineage>
</organism>